<dbReference type="GO" id="GO:0043138">
    <property type="term" value="F:3'-5' DNA helicase activity"/>
    <property type="evidence" value="ECO:0007669"/>
    <property type="project" value="UniProtKB-EC"/>
</dbReference>
<organism evidence="16 17">
    <name type="scientific">Hermetia illucens</name>
    <name type="common">Black soldier fly</name>
    <dbReference type="NCBI Taxonomy" id="343691"/>
    <lineage>
        <taxon>Eukaryota</taxon>
        <taxon>Metazoa</taxon>
        <taxon>Ecdysozoa</taxon>
        <taxon>Arthropoda</taxon>
        <taxon>Hexapoda</taxon>
        <taxon>Insecta</taxon>
        <taxon>Pterygota</taxon>
        <taxon>Neoptera</taxon>
        <taxon>Endopterygota</taxon>
        <taxon>Diptera</taxon>
        <taxon>Brachycera</taxon>
        <taxon>Stratiomyomorpha</taxon>
        <taxon>Stratiomyidae</taxon>
        <taxon>Hermetiinae</taxon>
        <taxon>Hermetia</taxon>
    </lineage>
</organism>
<dbReference type="GO" id="GO:0005694">
    <property type="term" value="C:chromosome"/>
    <property type="evidence" value="ECO:0007669"/>
    <property type="project" value="TreeGrafter"/>
</dbReference>
<comment type="catalytic activity">
    <reaction evidence="11">
        <text>ATP + H2O = ADP + phosphate + H(+)</text>
        <dbReference type="Rhea" id="RHEA:13065"/>
        <dbReference type="ChEBI" id="CHEBI:15377"/>
        <dbReference type="ChEBI" id="CHEBI:15378"/>
        <dbReference type="ChEBI" id="CHEBI:30616"/>
        <dbReference type="ChEBI" id="CHEBI:43474"/>
        <dbReference type="ChEBI" id="CHEBI:456216"/>
    </reaction>
</comment>
<feature type="compositionally biased region" description="Polar residues" evidence="12">
    <location>
        <begin position="1009"/>
        <end position="1018"/>
    </location>
</feature>
<dbReference type="PROSITE" id="PS50967">
    <property type="entry name" value="HRDC"/>
    <property type="match status" value="1"/>
</dbReference>
<dbReference type="FunFam" id="3.40.50.300:FF:001389">
    <property type="entry name" value="ATP-dependent DNA helicase RecQ"/>
    <property type="match status" value="1"/>
</dbReference>
<dbReference type="InterPro" id="IPR018982">
    <property type="entry name" value="RQC_domain"/>
</dbReference>
<evidence type="ECO:0000256" key="7">
    <source>
        <dbReference type="ARBA" id="ARBA00023125"/>
    </source>
</evidence>
<comment type="similarity">
    <text evidence="2">Belongs to the helicase family. RecQ subfamily.</text>
</comment>
<dbReference type="GO" id="GO:0000724">
    <property type="term" value="P:double-strand break repair via homologous recombination"/>
    <property type="evidence" value="ECO:0007669"/>
    <property type="project" value="TreeGrafter"/>
</dbReference>
<keyword evidence="6" id="KW-0067">ATP-binding</keyword>
<dbReference type="OrthoDB" id="10261556at2759"/>
<feature type="domain" description="HRDC" evidence="13">
    <location>
        <begin position="597"/>
        <end position="679"/>
    </location>
</feature>
<reference evidence="16 17" key="1">
    <citation type="submission" date="2020-11" db="EMBL/GenBank/DDBJ databases">
        <authorList>
            <person name="Wallbank WR R."/>
            <person name="Pardo Diaz C."/>
            <person name="Kozak K."/>
            <person name="Martin S."/>
            <person name="Jiggins C."/>
            <person name="Moest M."/>
            <person name="Warren A I."/>
            <person name="Generalovic N T."/>
            <person name="Byers J.R.P. K."/>
            <person name="Montejo-Kovacevich G."/>
            <person name="Yen C E."/>
        </authorList>
    </citation>
    <scope>NUCLEOTIDE SEQUENCE [LARGE SCALE GENOMIC DNA]</scope>
</reference>
<keyword evidence="7" id="KW-0238">DNA-binding</keyword>
<keyword evidence="3" id="KW-0547">Nucleotide-binding</keyword>
<dbReference type="SUPFAM" id="SSF47819">
    <property type="entry name" value="HRDC-like"/>
    <property type="match status" value="1"/>
</dbReference>
<dbReference type="Gene3D" id="1.10.150.80">
    <property type="entry name" value="HRDC domain"/>
    <property type="match status" value="1"/>
</dbReference>
<keyword evidence="5" id="KW-0347">Helicase</keyword>
<dbReference type="SMART" id="SM00956">
    <property type="entry name" value="RQC"/>
    <property type="match status" value="1"/>
</dbReference>
<dbReference type="Pfam" id="PF14493">
    <property type="entry name" value="HTH_40"/>
    <property type="match status" value="1"/>
</dbReference>
<proteinExistence type="inferred from homology"/>
<evidence type="ECO:0000313" key="16">
    <source>
        <dbReference type="EMBL" id="CAD7089673.1"/>
    </source>
</evidence>
<dbReference type="InterPro" id="IPR036390">
    <property type="entry name" value="WH_DNA-bd_sf"/>
</dbReference>
<dbReference type="InParanoid" id="A0A7R8YY35"/>
<dbReference type="InterPro" id="IPR036388">
    <property type="entry name" value="WH-like_DNA-bd_sf"/>
</dbReference>
<dbReference type="Pfam" id="PF00570">
    <property type="entry name" value="HRDC"/>
    <property type="match status" value="1"/>
</dbReference>
<evidence type="ECO:0000256" key="6">
    <source>
        <dbReference type="ARBA" id="ARBA00022840"/>
    </source>
</evidence>
<dbReference type="InterPro" id="IPR001650">
    <property type="entry name" value="Helicase_C-like"/>
</dbReference>
<feature type="compositionally biased region" description="Low complexity" evidence="12">
    <location>
        <begin position="997"/>
        <end position="1008"/>
    </location>
</feature>
<evidence type="ECO:0000256" key="8">
    <source>
        <dbReference type="ARBA" id="ARBA00023235"/>
    </source>
</evidence>
<dbReference type="GO" id="GO:0009378">
    <property type="term" value="F:four-way junction helicase activity"/>
    <property type="evidence" value="ECO:0007669"/>
    <property type="project" value="TreeGrafter"/>
</dbReference>
<evidence type="ECO:0000256" key="1">
    <source>
        <dbReference type="ARBA" id="ARBA00001947"/>
    </source>
</evidence>
<accession>A0A7R8YY35</accession>
<evidence type="ECO:0000256" key="9">
    <source>
        <dbReference type="ARBA" id="ARBA00034617"/>
    </source>
</evidence>
<dbReference type="Pfam" id="PF09382">
    <property type="entry name" value="RQC"/>
    <property type="match status" value="1"/>
</dbReference>
<comment type="cofactor">
    <cofactor evidence="1">
        <name>Zn(2+)</name>
        <dbReference type="ChEBI" id="CHEBI:29105"/>
    </cofactor>
</comment>
<dbReference type="GO" id="GO:0003677">
    <property type="term" value="F:DNA binding"/>
    <property type="evidence" value="ECO:0007669"/>
    <property type="project" value="UniProtKB-KW"/>
</dbReference>
<feature type="domain" description="Helicase ATP-binding" evidence="14">
    <location>
        <begin position="53"/>
        <end position="220"/>
    </location>
</feature>
<evidence type="ECO:0000313" key="17">
    <source>
        <dbReference type="Proteomes" id="UP000594454"/>
    </source>
</evidence>
<protein>
    <recommendedName>
        <fullName evidence="10">DNA 3'-5' helicase</fullName>
        <ecNumber evidence="10">5.6.2.4</ecNumber>
    </recommendedName>
</protein>
<evidence type="ECO:0000259" key="14">
    <source>
        <dbReference type="PROSITE" id="PS51192"/>
    </source>
</evidence>
<dbReference type="InterPro" id="IPR004589">
    <property type="entry name" value="DNA_helicase_ATP-dep_RecQ"/>
</dbReference>
<dbReference type="SMART" id="SM00341">
    <property type="entry name" value="HRDC"/>
    <property type="match status" value="1"/>
</dbReference>
<dbReference type="SUPFAM" id="SSF52540">
    <property type="entry name" value="P-loop containing nucleoside triphosphate hydrolases"/>
    <property type="match status" value="1"/>
</dbReference>
<dbReference type="AlphaFoldDB" id="A0A7R8YY35"/>
<dbReference type="Gene3D" id="3.40.50.300">
    <property type="entry name" value="P-loop containing nucleotide triphosphate hydrolases"/>
    <property type="match status" value="2"/>
</dbReference>
<dbReference type="CDD" id="cd18794">
    <property type="entry name" value="SF2_C_RecQ"/>
    <property type="match status" value="1"/>
</dbReference>
<dbReference type="SUPFAM" id="SSF46785">
    <property type="entry name" value="Winged helix' DNA-binding domain"/>
    <property type="match status" value="1"/>
</dbReference>
<dbReference type="SMART" id="SM00487">
    <property type="entry name" value="DEXDc"/>
    <property type="match status" value="1"/>
</dbReference>
<evidence type="ECO:0000256" key="11">
    <source>
        <dbReference type="ARBA" id="ARBA00049360"/>
    </source>
</evidence>
<dbReference type="EC" id="5.6.2.4" evidence="10"/>
<evidence type="ECO:0000256" key="3">
    <source>
        <dbReference type="ARBA" id="ARBA00022741"/>
    </source>
</evidence>
<name>A0A7R8YY35_HERIL</name>
<dbReference type="PANTHER" id="PTHR13710">
    <property type="entry name" value="DNA HELICASE RECQ FAMILY MEMBER"/>
    <property type="match status" value="1"/>
</dbReference>
<dbReference type="Gene3D" id="1.10.10.10">
    <property type="entry name" value="Winged helix-like DNA-binding domain superfamily/Winged helix DNA-binding domain"/>
    <property type="match status" value="1"/>
</dbReference>
<evidence type="ECO:0000256" key="5">
    <source>
        <dbReference type="ARBA" id="ARBA00022806"/>
    </source>
</evidence>
<dbReference type="GO" id="GO:0005737">
    <property type="term" value="C:cytoplasm"/>
    <property type="evidence" value="ECO:0007669"/>
    <property type="project" value="TreeGrafter"/>
</dbReference>
<dbReference type="NCBIfam" id="TIGR00614">
    <property type="entry name" value="recQ_fam"/>
    <property type="match status" value="1"/>
</dbReference>
<feature type="domain" description="Helicase C-terminal" evidence="15">
    <location>
        <begin position="246"/>
        <end position="394"/>
    </location>
</feature>
<dbReference type="InterPro" id="IPR032284">
    <property type="entry name" value="RecQ_Zn-bd"/>
</dbReference>
<dbReference type="PROSITE" id="PS51194">
    <property type="entry name" value="HELICASE_CTER"/>
    <property type="match status" value="1"/>
</dbReference>
<dbReference type="GO" id="GO:0006260">
    <property type="term" value="P:DNA replication"/>
    <property type="evidence" value="ECO:0007669"/>
    <property type="project" value="InterPro"/>
</dbReference>
<dbReference type="Proteomes" id="UP000594454">
    <property type="component" value="Chromosome 5"/>
</dbReference>
<dbReference type="Pfam" id="PF00270">
    <property type="entry name" value="DEAD"/>
    <property type="match status" value="1"/>
</dbReference>
<dbReference type="InterPro" id="IPR044876">
    <property type="entry name" value="HRDC_dom_sf"/>
</dbReference>
<evidence type="ECO:0000256" key="12">
    <source>
        <dbReference type="SAM" id="MobiDB-lite"/>
    </source>
</evidence>
<feature type="region of interest" description="Disordered" evidence="12">
    <location>
        <begin position="989"/>
        <end position="1018"/>
    </location>
</feature>
<dbReference type="GO" id="GO:0005524">
    <property type="term" value="F:ATP binding"/>
    <property type="evidence" value="ECO:0007669"/>
    <property type="project" value="UniProtKB-KW"/>
</dbReference>
<dbReference type="InterPro" id="IPR010997">
    <property type="entry name" value="HRDC-like_sf"/>
</dbReference>
<dbReference type="InterPro" id="IPR011545">
    <property type="entry name" value="DEAD/DEAH_box_helicase_dom"/>
</dbReference>
<evidence type="ECO:0000256" key="2">
    <source>
        <dbReference type="ARBA" id="ARBA00005446"/>
    </source>
</evidence>
<keyword evidence="4" id="KW-0378">Hydrolase</keyword>
<dbReference type="EMBL" id="LR899013">
    <property type="protein sequence ID" value="CAD7089673.1"/>
    <property type="molecule type" value="Genomic_DNA"/>
</dbReference>
<dbReference type="InterPro" id="IPR002121">
    <property type="entry name" value="HRDC_dom"/>
</dbReference>
<evidence type="ECO:0000259" key="15">
    <source>
        <dbReference type="PROSITE" id="PS51194"/>
    </source>
</evidence>
<evidence type="ECO:0000256" key="10">
    <source>
        <dbReference type="ARBA" id="ARBA00034808"/>
    </source>
</evidence>
<dbReference type="GO" id="GO:0000723">
    <property type="term" value="P:telomere maintenance"/>
    <property type="evidence" value="ECO:0007669"/>
    <property type="project" value="TreeGrafter"/>
</dbReference>
<evidence type="ECO:0000259" key="13">
    <source>
        <dbReference type="PROSITE" id="PS50967"/>
    </source>
</evidence>
<keyword evidence="8" id="KW-0413">Isomerase</keyword>
<dbReference type="InterPro" id="IPR027417">
    <property type="entry name" value="P-loop_NTPase"/>
</dbReference>
<dbReference type="GO" id="GO:0005654">
    <property type="term" value="C:nucleoplasm"/>
    <property type="evidence" value="ECO:0007669"/>
    <property type="project" value="TreeGrafter"/>
</dbReference>
<sequence>MDDMFEDDFEIDSEILSNEQLPKEEPIASSYIECLKKNFGFSNFRSTQWQIISSIIEEKRDNLAVMATGYGKSLCFQFPSVFLKTVTFIVSPLISLMEDQVLSLTVSNIKACFLGSAQSDKSTYDSVLKGDYTLVYLTPEFLTCDLGVSMLKTLECKLSLVAIDEAHCISKWGHDFRSAFRNLAVIRRTVPSVPILALTATATPQVQKDIITSLAMHNTQIHCTGFDRPNLQFHVSKKGSQGVWSDIGGLLRRTNHGSTIIYCQTRKQTEDIAWLLNGKGHQCAAYHAGLSMKERKSVHENFVRDKIRIIVATIAFGMGIDKPDVRLVIHYGASKDLESYYQEVGRAGRDGIAARCHMFYSLADFQFYAALRATSISGAKNHLESLEMKIREYINTTECRRWFILEYFEGPKEKPIPKRHCCDNCLQNLVDGRLESKYEGLDENGFYDFSKDSELLLRSIEVFDGKTGLMAPILFLRGSKSKKVAAKYQTLPLFGKGKNKPEDWWKAVANVLEEHAYFQRQDTQFKTNCFRKIQIIMLTQKAEDWLANRPNNTLKLKLPEDMYTYFIVKKQEVSIRPLTEPSTSLKPTSNSTSLKTTDDKAELVKMLMQARNQLASQFDIMPYIVCSNRAIYQMAQLKPMNIEELRDAKLDGFSEIKVVKFGPKFVENILRFKKYLPSTSVGEDNSALQKFLSNHPMEGLNITQTHLATLSLWEAGKNTLQIAELRGIVESTVCTHISSLIKGGFIPFTDLKKLGVTSKIFGDISSKLQEEDIFNIRLTPLKEQCPPNITWDQLKYVVAYCQLEYHLKVNGGNFSRSLQEKSCIEKVEDSVHISHGLMKSNICESSTKPISQCEDYIDHFPDSDSDVDFTQIDLPCSDPPVKEGQPLKLDESSGDVLDKLNCETLESKPKMYEDINTISSDETENTDELDKLILAIKQEEIENNSDSFKTMDKHITTRSVLTTEDKKKKKGLKRKSDLVNKIAFIDTSDSSEEDTSSNHCSSSSTIASQQPVWLSKKQNPNRKIVKAFKCNNF</sequence>
<dbReference type="Pfam" id="PF16124">
    <property type="entry name" value="RecQ_Zn_bind"/>
    <property type="match status" value="1"/>
</dbReference>
<dbReference type="PANTHER" id="PTHR13710:SF120">
    <property type="entry name" value="BIFUNCTIONAL 3'-5' EXONUCLEASE_ATP-DEPENDENT HELICASE WRN"/>
    <property type="match status" value="1"/>
</dbReference>
<comment type="catalytic activity">
    <reaction evidence="9">
        <text>Couples ATP hydrolysis with the unwinding of duplex DNA by translocating in the 3'-5' direction.</text>
        <dbReference type="EC" id="5.6.2.4"/>
    </reaction>
</comment>
<dbReference type="SMART" id="SM00490">
    <property type="entry name" value="HELICc"/>
    <property type="match status" value="1"/>
</dbReference>
<dbReference type="GO" id="GO:0016787">
    <property type="term" value="F:hydrolase activity"/>
    <property type="evidence" value="ECO:0007669"/>
    <property type="project" value="UniProtKB-KW"/>
</dbReference>
<keyword evidence="17" id="KW-1185">Reference proteome</keyword>
<gene>
    <name evidence="16" type="ORF">HERILL_LOCUS12206</name>
</gene>
<dbReference type="InterPro" id="IPR029491">
    <property type="entry name" value="Helicase_HTH"/>
</dbReference>
<dbReference type="Pfam" id="PF00271">
    <property type="entry name" value="Helicase_C"/>
    <property type="match status" value="1"/>
</dbReference>
<evidence type="ECO:0000256" key="4">
    <source>
        <dbReference type="ARBA" id="ARBA00022801"/>
    </source>
</evidence>
<dbReference type="InterPro" id="IPR014001">
    <property type="entry name" value="Helicase_ATP-bd"/>
</dbReference>
<dbReference type="PROSITE" id="PS51192">
    <property type="entry name" value="HELICASE_ATP_BIND_1"/>
    <property type="match status" value="1"/>
</dbReference>